<comment type="caution">
    <text evidence="2">The sequence shown here is derived from an EMBL/GenBank/DDBJ whole genome shotgun (WGS) entry which is preliminary data.</text>
</comment>
<dbReference type="AlphaFoldDB" id="A0A8J6NMY8"/>
<evidence type="ECO:0000259" key="1">
    <source>
        <dbReference type="Pfam" id="PF04773"/>
    </source>
</evidence>
<reference evidence="2 3" key="1">
    <citation type="submission" date="2020-08" db="EMBL/GenBank/DDBJ databases">
        <title>Bridging the membrane lipid divide: bacteria of the FCB group superphylum have the potential to synthesize archaeal ether lipids.</title>
        <authorList>
            <person name="Villanueva L."/>
            <person name="Von Meijenfeldt F.A.B."/>
            <person name="Westbye A.B."/>
            <person name="Yadav S."/>
            <person name="Hopmans E.C."/>
            <person name="Dutilh B.E."/>
            <person name="Sinninghe Damste J.S."/>
        </authorList>
    </citation>
    <scope>NUCLEOTIDE SEQUENCE [LARGE SCALE GENOMIC DNA]</scope>
    <source>
        <strain evidence="2">NIOZ-UU30</strain>
    </source>
</reference>
<evidence type="ECO:0000313" key="3">
    <source>
        <dbReference type="Proteomes" id="UP000603434"/>
    </source>
</evidence>
<dbReference type="InterPro" id="IPR006860">
    <property type="entry name" value="FecR"/>
</dbReference>
<protein>
    <submittedName>
        <fullName evidence="2">FecR domain-containing protein</fullName>
    </submittedName>
</protein>
<accession>A0A8J6NMY8</accession>
<dbReference type="Pfam" id="PF04773">
    <property type="entry name" value="FecR"/>
    <property type="match status" value="1"/>
</dbReference>
<organism evidence="2 3">
    <name type="scientific">Candidatus Desulfatibia profunda</name>
    <dbReference type="NCBI Taxonomy" id="2841695"/>
    <lineage>
        <taxon>Bacteria</taxon>
        <taxon>Pseudomonadati</taxon>
        <taxon>Thermodesulfobacteriota</taxon>
        <taxon>Desulfobacteria</taxon>
        <taxon>Desulfobacterales</taxon>
        <taxon>Desulfobacterales incertae sedis</taxon>
        <taxon>Candidatus Desulfatibia</taxon>
    </lineage>
</organism>
<sequence length="212" mass="23546">MSSWNKLKFYRPFLVLLIFIFFEGVLDADGSAAKITRVQGRVTIKRTGTESITTLKTGDGVSAGDLLDCAKNSRAQLVFTDDSVVIVWPEASLRVNQYSYSPGINRRSAIIKVLSGQARFVVYKPRMDSRFVVETEHVSLNISRHDVILMVSPTQTEVANIGNALDVRNISPLAVGTICLDTNQKTIVKAKTPPFQPAIVTSEQRRKYIRDA</sequence>
<dbReference type="Proteomes" id="UP000603434">
    <property type="component" value="Unassembled WGS sequence"/>
</dbReference>
<feature type="domain" description="FecR protein" evidence="1">
    <location>
        <begin position="70"/>
        <end position="158"/>
    </location>
</feature>
<dbReference type="EMBL" id="JACNJH010000260">
    <property type="protein sequence ID" value="MBC8363137.1"/>
    <property type="molecule type" value="Genomic_DNA"/>
</dbReference>
<name>A0A8J6NMY8_9BACT</name>
<feature type="non-terminal residue" evidence="2">
    <location>
        <position position="212"/>
    </location>
</feature>
<proteinExistence type="predicted"/>
<evidence type="ECO:0000313" key="2">
    <source>
        <dbReference type="EMBL" id="MBC8363137.1"/>
    </source>
</evidence>
<gene>
    <name evidence="2" type="ORF">H8E23_17265</name>
</gene>
<dbReference type="PANTHER" id="PTHR38731">
    <property type="entry name" value="LIPL45-RELATED LIPOPROTEIN-RELATED"/>
    <property type="match status" value="1"/>
</dbReference>